<protein>
    <submittedName>
        <fullName evidence="2">Uncharacterized protein</fullName>
    </submittedName>
</protein>
<gene>
    <name evidence="2" type="ORF">SVIM_LOCUS110359</name>
</gene>
<sequence length="133" mass="14929">MARLLSPAQHEELEHQSQSTGSKPLILSLTASSLNPMVNSPSARDICMQTTGECSARSVYHRVVESFLNKFFPSGYPCSVNEGYLRCTRFRALHYLCYPLRQRKYATGEDALKGWLVSVYASSMKKSSHEFSA</sequence>
<accession>A0A6N2KMP6</accession>
<feature type="region of interest" description="Disordered" evidence="1">
    <location>
        <begin position="1"/>
        <end position="22"/>
    </location>
</feature>
<dbReference type="AlphaFoldDB" id="A0A6N2KMP6"/>
<proteinExistence type="predicted"/>
<name>A0A6N2KMP6_SALVM</name>
<evidence type="ECO:0000256" key="1">
    <source>
        <dbReference type="SAM" id="MobiDB-lite"/>
    </source>
</evidence>
<evidence type="ECO:0000313" key="2">
    <source>
        <dbReference type="EMBL" id="VFU29789.1"/>
    </source>
</evidence>
<reference evidence="2" key="1">
    <citation type="submission" date="2019-03" db="EMBL/GenBank/DDBJ databases">
        <authorList>
            <person name="Mank J."/>
            <person name="Almeida P."/>
        </authorList>
    </citation>
    <scope>NUCLEOTIDE SEQUENCE</scope>
    <source>
        <strain evidence="2">78183</strain>
    </source>
</reference>
<dbReference type="EMBL" id="CAADRP010000557">
    <property type="protein sequence ID" value="VFU29789.1"/>
    <property type="molecule type" value="Genomic_DNA"/>
</dbReference>
<organism evidence="2">
    <name type="scientific">Salix viminalis</name>
    <name type="common">Common osier</name>
    <name type="synonym">Basket willow</name>
    <dbReference type="NCBI Taxonomy" id="40686"/>
    <lineage>
        <taxon>Eukaryota</taxon>
        <taxon>Viridiplantae</taxon>
        <taxon>Streptophyta</taxon>
        <taxon>Embryophyta</taxon>
        <taxon>Tracheophyta</taxon>
        <taxon>Spermatophyta</taxon>
        <taxon>Magnoliopsida</taxon>
        <taxon>eudicotyledons</taxon>
        <taxon>Gunneridae</taxon>
        <taxon>Pentapetalae</taxon>
        <taxon>rosids</taxon>
        <taxon>fabids</taxon>
        <taxon>Malpighiales</taxon>
        <taxon>Salicaceae</taxon>
        <taxon>Saliceae</taxon>
        <taxon>Salix</taxon>
    </lineage>
</organism>